<reference evidence="1" key="1">
    <citation type="submission" date="2020-12" db="EMBL/GenBank/DDBJ databases">
        <title>Metabolic potential, ecology and presence of endohyphal bacteria is reflected in genomic diversity of Mucoromycotina.</title>
        <authorList>
            <person name="Muszewska A."/>
            <person name="Okrasinska A."/>
            <person name="Steczkiewicz K."/>
            <person name="Drgas O."/>
            <person name="Orlowska M."/>
            <person name="Perlinska-Lenart U."/>
            <person name="Aleksandrzak-Piekarczyk T."/>
            <person name="Szatraj K."/>
            <person name="Zielenkiewicz U."/>
            <person name="Pilsyk S."/>
            <person name="Malc E."/>
            <person name="Mieczkowski P."/>
            <person name="Kruszewska J.S."/>
            <person name="Biernat P."/>
            <person name="Pawlowska J."/>
        </authorList>
    </citation>
    <scope>NUCLEOTIDE SEQUENCE</scope>
    <source>
        <strain evidence="1">WA0000051536</strain>
    </source>
</reference>
<evidence type="ECO:0000313" key="2">
    <source>
        <dbReference type="Proteomes" id="UP000612746"/>
    </source>
</evidence>
<name>A0A8H7PUN8_9FUNG</name>
<organism evidence="1 2">
    <name type="scientific">Umbelopsis vinacea</name>
    <dbReference type="NCBI Taxonomy" id="44442"/>
    <lineage>
        <taxon>Eukaryota</taxon>
        <taxon>Fungi</taxon>
        <taxon>Fungi incertae sedis</taxon>
        <taxon>Mucoromycota</taxon>
        <taxon>Mucoromycotina</taxon>
        <taxon>Umbelopsidomycetes</taxon>
        <taxon>Umbelopsidales</taxon>
        <taxon>Umbelopsidaceae</taxon>
        <taxon>Umbelopsis</taxon>
    </lineage>
</organism>
<sequence>MNSSKRLRWDCSCCRKKHVFPPSGLSDDMPATPPVPPNSLATDNMDFFIAAYGLSNLTLNASNLPPTPAVELERPELYFASTSTHCYVSARFNNFTCTRCQTYNEIATPLDQDVSFYAICSQKCLERAVNSQTSPITLGTTFRCKSCNATQIPSVRVIPVQDPKSKRRLDSRLKAKALKLENLRNDGKISTKVRFDHALIKTRPAPKAVPAS</sequence>
<keyword evidence="2" id="KW-1185">Reference proteome</keyword>
<comment type="caution">
    <text evidence="1">The sequence shown here is derived from an EMBL/GenBank/DDBJ whole genome shotgun (WGS) entry which is preliminary data.</text>
</comment>
<dbReference type="AlphaFoldDB" id="A0A8H7PUN8"/>
<protein>
    <submittedName>
        <fullName evidence="1">Uncharacterized protein</fullName>
    </submittedName>
</protein>
<evidence type="ECO:0000313" key="1">
    <source>
        <dbReference type="EMBL" id="KAG2180543.1"/>
    </source>
</evidence>
<dbReference type="EMBL" id="JAEPRA010000009">
    <property type="protein sequence ID" value="KAG2180543.1"/>
    <property type="molecule type" value="Genomic_DNA"/>
</dbReference>
<dbReference type="OrthoDB" id="2313712at2759"/>
<proteinExistence type="predicted"/>
<accession>A0A8H7PUN8</accession>
<dbReference type="Proteomes" id="UP000612746">
    <property type="component" value="Unassembled WGS sequence"/>
</dbReference>
<gene>
    <name evidence="1" type="ORF">INT44_003547</name>
</gene>